<dbReference type="PANTHER" id="PTHR12398">
    <property type="entry name" value="PROTEIN PHOSPHATASE INHIBITOR"/>
    <property type="match status" value="1"/>
</dbReference>
<comment type="similarity">
    <text evidence="1">Belongs to the protein phosphatase inhibitor 2 family.</text>
</comment>
<sequence>IYSSTLTHEVEGILKNKSSTTSSVASSAQQSGGTIQEVHRKKSQKWDESNILATHRTAYRDYDLMKINEPSSPYFSPQDDGEDPPCHRLPHTNCYELLRTATNCYELLRTASPTRCCLLCREEASSTENTYQLNCTSIIQW</sequence>
<name>A0A452UDL4_URSMA</name>
<dbReference type="PANTHER" id="PTHR12398:SF41">
    <property type="entry name" value="PPP1R2C FAMILY MEMBER C"/>
    <property type="match status" value="1"/>
</dbReference>
<dbReference type="Pfam" id="PF04979">
    <property type="entry name" value="IPP-2"/>
    <property type="match status" value="1"/>
</dbReference>
<accession>A0A452UDL4</accession>
<feature type="region of interest" description="Disordered" evidence="3">
    <location>
        <begin position="17"/>
        <end position="46"/>
    </location>
</feature>
<evidence type="ECO:0000256" key="1">
    <source>
        <dbReference type="ARBA" id="ARBA00005472"/>
    </source>
</evidence>
<dbReference type="GeneTree" id="ENSGT00940000164483"/>
<protein>
    <submittedName>
        <fullName evidence="4">Uncharacterized protein</fullName>
    </submittedName>
</protein>
<dbReference type="InterPro" id="IPR007062">
    <property type="entry name" value="PPI-2"/>
</dbReference>
<proteinExistence type="inferred from homology"/>
<dbReference type="GO" id="GO:0009966">
    <property type="term" value="P:regulation of signal transduction"/>
    <property type="evidence" value="ECO:0007669"/>
    <property type="project" value="InterPro"/>
</dbReference>
<evidence type="ECO:0000313" key="4">
    <source>
        <dbReference type="Ensembl" id="ENSUMAP00000018902"/>
    </source>
</evidence>
<dbReference type="Gene3D" id="6.10.250.1050">
    <property type="match status" value="1"/>
</dbReference>
<dbReference type="GO" id="GO:0004864">
    <property type="term" value="F:protein phosphatase inhibitor activity"/>
    <property type="evidence" value="ECO:0007669"/>
    <property type="project" value="UniProtKB-KW"/>
</dbReference>
<evidence type="ECO:0000256" key="3">
    <source>
        <dbReference type="SAM" id="MobiDB-lite"/>
    </source>
</evidence>
<reference evidence="4" key="1">
    <citation type="submission" date="2019-03" db="UniProtKB">
        <authorList>
            <consortium name="Ensembl"/>
        </authorList>
    </citation>
    <scope>IDENTIFICATION</scope>
</reference>
<dbReference type="Ensembl" id="ENSUMAT00000022360.1">
    <property type="protein sequence ID" value="ENSUMAP00000018902.1"/>
    <property type="gene ID" value="ENSUMAG00000013870.1"/>
</dbReference>
<feature type="compositionally biased region" description="Low complexity" evidence="3">
    <location>
        <begin position="18"/>
        <end position="31"/>
    </location>
</feature>
<organism evidence="4">
    <name type="scientific">Ursus maritimus</name>
    <name type="common">Polar bear</name>
    <name type="synonym">Thalarctos maritimus</name>
    <dbReference type="NCBI Taxonomy" id="29073"/>
    <lineage>
        <taxon>Eukaryota</taxon>
        <taxon>Metazoa</taxon>
        <taxon>Chordata</taxon>
        <taxon>Craniata</taxon>
        <taxon>Vertebrata</taxon>
        <taxon>Euteleostomi</taxon>
        <taxon>Mammalia</taxon>
        <taxon>Eutheria</taxon>
        <taxon>Laurasiatheria</taxon>
        <taxon>Carnivora</taxon>
        <taxon>Caniformia</taxon>
        <taxon>Ursidae</taxon>
        <taxon>Ursus</taxon>
    </lineage>
</organism>
<dbReference type="AlphaFoldDB" id="A0A452UDL4"/>
<keyword evidence="2" id="KW-0650">Protein phosphatase inhibitor</keyword>
<evidence type="ECO:0000256" key="2">
    <source>
        <dbReference type="ARBA" id="ARBA00023272"/>
    </source>
</evidence>